<name>A0A0F9Y992_9ZZZZ</name>
<organism evidence="4">
    <name type="scientific">marine sediment metagenome</name>
    <dbReference type="NCBI Taxonomy" id="412755"/>
    <lineage>
        <taxon>unclassified sequences</taxon>
        <taxon>metagenomes</taxon>
        <taxon>ecological metagenomes</taxon>
    </lineage>
</organism>
<dbReference type="GO" id="GO:0004045">
    <property type="term" value="F:peptidyl-tRNA hydrolase activity"/>
    <property type="evidence" value="ECO:0007669"/>
    <property type="project" value="UniProtKB-EC"/>
</dbReference>
<accession>A0A0F9Y992</accession>
<dbReference type="AlphaFoldDB" id="A0A0F9Y992"/>
<dbReference type="EC" id="3.1.1.29" evidence="1"/>
<comment type="caution">
    <text evidence="4">The sequence shown here is derived from an EMBL/GenBank/DDBJ whole genome shotgun (WGS) entry which is preliminary data.</text>
</comment>
<dbReference type="EMBL" id="LAZR01000009">
    <property type="protein sequence ID" value="KKO08522.1"/>
    <property type="molecule type" value="Genomic_DNA"/>
</dbReference>
<dbReference type="InterPro" id="IPR002833">
    <property type="entry name" value="PTH2"/>
</dbReference>
<keyword evidence="2" id="KW-0378">Hydrolase</keyword>
<proteinExistence type="predicted"/>
<reference evidence="4" key="1">
    <citation type="journal article" date="2015" name="Nature">
        <title>Complex archaea that bridge the gap between prokaryotes and eukaryotes.</title>
        <authorList>
            <person name="Spang A."/>
            <person name="Saw J.H."/>
            <person name="Jorgensen S.L."/>
            <person name="Zaremba-Niedzwiedzka K."/>
            <person name="Martijn J."/>
            <person name="Lind A.E."/>
            <person name="van Eijk R."/>
            <person name="Schleper C."/>
            <person name="Guy L."/>
            <person name="Ettema T.J."/>
        </authorList>
    </citation>
    <scope>NUCLEOTIDE SEQUENCE</scope>
</reference>
<dbReference type="InterPro" id="IPR023476">
    <property type="entry name" value="Pep_tRNA_hydro_II_dom_sf"/>
</dbReference>
<evidence type="ECO:0000313" key="4">
    <source>
        <dbReference type="EMBL" id="KKO08522.1"/>
    </source>
</evidence>
<gene>
    <name evidence="4" type="ORF">LCGC14_0044620</name>
</gene>
<dbReference type="SUPFAM" id="SSF102462">
    <property type="entry name" value="Peptidyl-tRNA hydrolase II"/>
    <property type="match status" value="1"/>
</dbReference>
<evidence type="ECO:0000256" key="1">
    <source>
        <dbReference type="ARBA" id="ARBA00013260"/>
    </source>
</evidence>
<dbReference type="Gene3D" id="3.40.1490.10">
    <property type="entry name" value="Bit1"/>
    <property type="match status" value="1"/>
</dbReference>
<dbReference type="Pfam" id="PF01981">
    <property type="entry name" value="PTH2"/>
    <property type="match status" value="1"/>
</dbReference>
<evidence type="ECO:0000256" key="3">
    <source>
        <dbReference type="ARBA" id="ARBA00048707"/>
    </source>
</evidence>
<sequence>MGDDVYRGFAHDLKTTIPAPSSAQVEGHIGDDLRLYSILRTDITMSQGKANAQCGHAYVAAAIGALGTPEGDAYARLIPGTKICLDGGSLQKMQLLIEQLSLQGIPCFPIIDRDHVELPDFDGSPILTAIGLGPFTRADTPRALRKLKLFKGLQA</sequence>
<comment type="catalytic activity">
    <reaction evidence="3">
        <text>an N-acyl-L-alpha-aminoacyl-tRNA + H2O = an N-acyl-L-amino acid + a tRNA + H(+)</text>
        <dbReference type="Rhea" id="RHEA:54448"/>
        <dbReference type="Rhea" id="RHEA-COMP:10123"/>
        <dbReference type="Rhea" id="RHEA-COMP:13883"/>
        <dbReference type="ChEBI" id="CHEBI:15377"/>
        <dbReference type="ChEBI" id="CHEBI:15378"/>
        <dbReference type="ChEBI" id="CHEBI:59874"/>
        <dbReference type="ChEBI" id="CHEBI:78442"/>
        <dbReference type="ChEBI" id="CHEBI:138191"/>
        <dbReference type="EC" id="3.1.1.29"/>
    </reaction>
</comment>
<evidence type="ECO:0000256" key="2">
    <source>
        <dbReference type="ARBA" id="ARBA00022801"/>
    </source>
</evidence>
<protein>
    <recommendedName>
        <fullName evidence="1">peptidyl-tRNA hydrolase</fullName>
        <ecNumber evidence="1">3.1.1.29</ecNumber>
    </recommendedName>
</protein>